<dbReference type="GO" id="GO:0003729">
    <property type="term" value="F:mRNA binding"/>
    <property type="evidence" value="ECO:0007669"/>
    <property type="project" value="TreeGrafter"/>
</dbReference>
<dbReference type="OrthoDB" id="1194272at2759"/>
<dbReference type="GO" id="GO:0006417">
    <property type="term" value="P:regulation of translation"/>
    <property type="evidence" value="ECO:0007669"/>
    <property type="project" value="UniProtKB-KW"/>
</dbReference>
<sequence>MMNKTKKYEVGKGKEEEEAKQKKFKVILNKLTPQNFEKLFEQVKSVNIDNAGTLRGLVAQIFDKVLMEPTFCEMYANFCFHLHGELPDFSEGDKKITFRRLLINKCQEEFERGEREQEEANKADEEGEENLSEEERAEKRIKTRRRKLGNIRLIGELYKKKMLTERIMHECIKKLLGQQETPDEEDLEALCVLMSTIGEIIDHQKCKELMDAYFDWMKTLSNNTKLSSMVRFMLKDAIDLRNNKWQPRSRVEVAKIRDEEEGAKQRHLRAILNKLTPTKFSKLFKQVIHVDMDNAKTLLGLVGQILDRAPVEPIFCELYANFCYRLSLELPHFSQENENISFKRLLAIKCQKEFEKGERVREEVNMDDDEEREVKQSKEEREENVIKAKRRMLGHVKFVGELYKKNMLTERVMHHCIRKLLHQHRTPHEESLEALCLLISTIGEIIDHPKSKTYIDEYLEKMETLSNNIELPFRIRFMLKDIIDLRKNKWQQRRSVEGPKEIHYRKAKSFSPSSQLGSQNVHLDVGKPFEAMTLSAPLTQRPLWGDASRVETSRGSLSPSFSLLTDRNSPRKDLIPRMWLEELQEKTKAAIKEFYSARDVEEVTQCIKELNSPSFHPTMVFIWITDSFEEKGMERDLLAKLLVTLTMSHGDTLSRSHLIKGLEFVLATLEDTIIDDPKAPEYLGQILAKMIMANVVSLGEIGQLIHKGGEKPGSLVNTGIAADVLGNILGTIKENYFDEIIKNSNLHLETFRPPNPLKSRILERFIRD</sequence>
<dbReference type="PANTHER" id="PTHR23253">
    <property type="entry name" value="EUKARYOTIC TRANSLATION INITIATION FACTOR 4 GAMMA"/>
    <property type="match status" value="1"/>
</dbReference>
<evidence type="ECO:0000313" key="12">
    <source>
        <dbReference type="Proteomes" id="UP000596661"/>
    </source>
</evidence>
<dbReference type="InterPro" id="IPR003890">
    <property type="entry name" value="MIF4G-like_typ-3"/>
</dbReference>
<evidence type="ECO:0000256" key="7">
    <source>
        <dbReference type="SAM" id="MobiDB-lite"/>
    </source>
</evidence>
<dbReference type="SMART" id="SM00543">
    <property type="entry name" value="MIF4G"/>
    <property type="match status" value="2"/>
</dbReference>
<feature type="region of interest" description="Disordered" evidence="7">
    <location>
        <begin position="112"/>
        <end position="139"/>
    </location>
</feature>
<reference evidence="10 12" key="1">
    <citation type="submission" date="2018-11" db="EMBL/GenBank/DDBJ databases">
        <authorList>
            <person name="Grassa J C."/>
        </authorList>
    </citation>
    <scope>NUCLEOTIDE SEQUENCE [LARGE SCALE GENOMIC DNA]</scope>
</reference>
<dbReference type="FunFam" id="1.25.40.180:FF:000034">
    <property type="entry name" value="Eukaryotic translation initiation factor 4G"/>
    <property type="match status" value="1"/>
</dbReference>
<dbReference type="GO" id="GO:0003743">
    <property type="term" value="F:translation initiation factor activity"/>
    <property type="evidence" value="ECO:0007669"/>
    <property type="project" value="UniProtKB-KW"/>
</dbReference>
<dbReference type="Gene3D" id="1.25.40.180">
    <property type="match status" value="3"/>
</dbReference>
<dbReference type="Proteomes" id="UP000596661">
    <property type="component" value="Chromosome 1"/>
</dbReference>
<dbReference type="InterPro" id="IPR016024">
    <property type="entry name" value="ARM-type_fold"/>
</dbReference>
<keyword evidence="3" id="KW-0810">Translation regulation</keyword>
<dbReference type="FunFam" id="1.25.40.180:FF:000024">
    <property type="entry name" value="Eukaryotic translation initiation factor 4G"/>
    <property type="match status" value="2"/>
</dbReference>
<evidence type="ECO:0000256" key="4">
    <source>
        <dbReference type="ARBA" id="ARBA00022917"/>
    </source>
</evidence>
<dbReference type="AlphaFoldDB" id="A0A7J6HJL2"/>
<dbReference type="EMBL" id="UZAU01000032">
    <property type="status" value="NOT_ANNOTATED_CDS"/>
    <property type="molecule type" value="Genomic_DNA"/>
</dbReference>
<evidence type="ECO:0000313" key="11">
    <source>
        <dbReference type="Proteomes" id="UP000525078"/>
    </source>
</evidence>
<dbReference type="PANTHER" id="PTHR23253:SF9">
    <property type="entry name" value="EUKARYOTIC TRANSLATION INITIATION FACTOR 4 GAMMA 2"/>
    <property type="match status" value="1"/>
</dbReference>
<accession>A0A7J6HJL2</accession>
<dbReference type="SUPFAM" id="SSF48371">
    <property type="entry name" value="ARM repeat"/>
    <property type="match status" value="3"/>
</dbReference>
<evidence type="ECO:0000256" key="1">
    <source>
        <dbReference type="ARBA" id="ARBA00005775"/>
    </source>
</evidence>
<dbReference type="PROSITE" id="PS51366">
    <property type="entry name" value="MI"/>
    <property type="match status" value="1"/>
</dbReference>
<organism evidence="9 11">
    <name type="scientific">Cannabis sativa</name>
    <name type="common">Hemp</name>
    <name type="synonym">Marijuana</name>
    <dbReference type="NCBI Taxonomy" id="3483"/>
    <lineage>
        <taxon>Eukaryota</taxon>
        <taxon>Viridiplantae</taxon>
        <taxon>Streptophyta</taxon>
        <taxon>Embryophyta</taxon>
        <taxon>Tracheophyta</taxon>
        <taxon>Spermatophyta</taxon>
        <taxon>Magnoliopsida</taxon>
        <taxon>eudicotyledons</taxon>
        <taxon>Gunneridae</taxon>
        <taxon>Pentapetalae</taxon>
        <taxon>rosids</taxon>
        <taxon>fabids</taxon>
        <taxon>Rosales</taxon>
        <taxon>Cannabaceae</taxon>
        <taxon>Cannabis</taxon>
    </lineage>
</organism>
<comment type="similarity">
    <text evidence="1">Belongs to the eukaryotic initiation factor 4G family.</text>
</comment>
<dbReference type="GeneID" id="115710330"/>
<dbReference type="RefSeq" id="XP_030494562.1">
    <property type="nucleotide sequence ID" value="XM_030638702.2"/>
</dbReference>
<dbReference type="EnsemblPlants" id="evm.model.01.1508">
    <property type="protein sequence ID" value="cds.evm.model.01.1508"/>
    <property type="gene ID" value="evm.TU.01.1508"/>
</dbReference>
<dbReference type="GO" id="GO:0016281">
    <property type="term" value="C:eukaryotic translation initiation factor 4F complex"/>
    <property type="evidence" value="ECO:0007669"/>
    <property type="project" value="TreeGrafter"/>
</dbReference>
<dbReference type="Pfam" id="PF02847">
    <property type="entry name" value="MA3"/>
    <property type="match status" value="1"/>
</dbReference>
<dbReference type="SMART" id="SM00544">
    <property type="entry name" value="MA3"/>
    <property type="match status" value="1"/>
</dbReference>
<feature type="domain" description="MI" evidence="8">
    <location>
        <begin position="582"/>
        <end position="706"/>
    </location>
</feature>
<evidence type="ECO:0000256" key="3">
    <source>
        <dbReference type="ARBA" id="ARBA00022845"/>
    </source>
</evidence>
<evidence type="ECO:0000313" key="9">
    <source>
        <dbReference type="EMBL" id="KAF4395235.1"/>
    </source>
</evidence>
<name>A0A7J6HJL2_CANSA</name>
<feature type="compositionally biased region" description="Basic and acidic residues" evidence="7">
    <location>
        <begin position="112"/>
        <end position="124"/>
    </location>
</feature>
<dbReference type="EMBL" id="JAATIP010000007">
    <property type="protein sequence ID" value="KAF4395235.1"/>
    <property type="molecule type" value="Genomic_DNA"/>
</dbReference>
<evidence type="ECO:0000256" key="2">
    <source>
        <dbReference type="ARBA" id="ARBA00022540"/>
    </source>
</evidence>
<keyword evidence="12" id="KW-1185">Reference proteome</keyword>
<keyword evidence="4" id="KW-0648">Protein biosynthesis</keyword>
<evidence type="ECO:0000256" key="5">
    <source>
        <dbReference type="ARBA" id="ARBA00067320"/>
    </source>
</evidence>
<protein>
    <recommendedName>
        <fullName evidence="5">Eukaryotic translation initiation factor 4G</fullName>
    </recommendedName>
    <alternativeName>
        <fullName evidence="6">Protein synthesis initiation factor 4G</fullName>
    </alternativeName>
</protein>
<keyword evidence="2" id="KW-0396">Initiation factor</keyword>
<proteinExistence type="inferred from homology"/>
<evidence type="ECO:0000256" key="6">
    <source>
        <dbReference type="ARBA" id="ARBA00075135"/>
    </source>
</evidence>
<reference evidence="9 11" key="2">
    <citation type="journal article" date="2020" name="bioRxiv">
        <title>Sequence and annotation of 42 cannabis genomes reveals extensive copy number variation in cannabinoid synthesis and pathogen resistance genes.</title>
        <authorList>
            <person name="Mckernan K.J."/>
            <person name="Helbert Y."/>
            <person name="Kane L.T."/>
            <person name="Ebling H."/>
            <person name="Zhang L."/>
            <person name="Liu B."/>
            <person name="Eaton Z."/>
            <person name="Mclaughlin S."/>
            <person name="Kingan S."/>
            <person name="Baybayan P."/>
            <person name="Concepcion G."/>
            <person name="Jordan M."/>
            <person name="Riva A."/>
            <person name="Barbazuk W."/>
            <person name="Harkins T."/>
        </authorList>
    </citation>
    <scope>NUCLEOTIDE SEQUENCE [LARGE SCALE GENOMIC DNA]</scope>
    <source>
        <strain evidence="11">cv. Jamaican Lion 4</strain>
        <strain evidence="9">Mother</strain>
        <tissue evidence="9">Leaf</tissue>
    </source>
</reference>
<dbReference type="InterPro" id="IPR003891">
    <property type="entry name" value="Initiation_fac_eIF4g_MI"/>
</dbReference>
<dbReference type="RefSeq" id="XP_030494569.1">
    <property type="nucleotide sequence ID" value="XM_030638709.2"/>
</dbReference>
<dbReference type="Pfam" id="PF02854">
    <property type="entry name" value="MIF4G"/>
    <property type="match status" value="2"/>
</dbReference>
<evidence type="ECO:0000313" key="10">
    <source>
        <dbReference type="EnsemblPlants" id="cds.evm.model.01.1508"/>
    </source>
</evidence>
<dbReference type="Proteomes" id="UP000525078">
    <property type="component" value="Unassembled WGS sequence"/>
</dbReference>
<dbReference type="OMA" id="CYEARIF"/>
<gene>
    <name evidence="10" type="primary">LOC115710330</name>
    <name evidence="9" type="ORF">F8388_001622</name>
</gene>
<dbReference type="Gramene" id="evm.model.01.1508">
    <property type="protein sequence ID" value="cds.evm.model.01.1508"/>
    <property type="gene ID" value="evm.TU.01.1508"/>
</dbReference>
<reference evidence="10" key="3">
    <citation type="submission" date="2021-03" db="UniProtKB">
        <authorList>
            <consortium name="EnsemblPlants"/>
        </authorList>
    </citation>
    <scope>IDENTIFICATION</scope>
</reference>
<accession>A0A803NHE1</accession>
<evidence type="ECO:0000259" key="8">
    <source>
        <dbReference type="PROSITE" id="PS51366"/>
    </source>
</evidence>